<organism evidence="2">
    <name type="scientific">Trichophyton rubrum CBS 288.86</name>
    <dbReference type="NCBI Taxonomy" id="1215330"/>
    <lineage>
        <taxon>Eukaryota</taxon>
        <taxon>Fungi</taxon>
        <taxon>Dikarya</taxon>
        <taxon>Ascomycota</taxon>
        <taxon>Pezizomycotina</taxon>
        <taxon>Eurotiomycetes</taxon>
        <taxon>Eurotiomycetidae</taxon>
        <taxon>Onygenales</taxon>
        <taxon>Arthrodermataceae</taxon>
        <taxon>Trichophyton</taxon>
    </lineage>
</organism>
<accession>A0A022W9E4</accession>
<name>A0A022W9E4_TRIRU</name>
<dbReference type="HOGENOM" id="CLU_2265644_0_0_1"/>
<feature type="region of interest" description="Disordered" evidence="1">
    <location>
        <begin position="1"/>
        <end position="51"/>
    </location>
</feature>
<evidence type="ECO:0000256" key="1">
    <source>
        <dbReference type="SAM" id="MobiDB-lite"/>
    </source>
</evidence>
<evidence type="ECO:0000313" key="2">
    <source>
        <dbReference type="EMBL" id="EZF54982.1"/>
    </source>
</evidence>
<reference evidence="2" key="1">
    <citation type="submission" date="2014-02" db="EMBL/GenBank/DDBJ databases">
        <title>The Genome Sequence of Trichophyton rubrum (morphotype fischeri) CBS 288.86.</title>
        <authorList>
            <consortium name="The Broad Institute Genomics Platform"/>
            <person name="Cuomo C.A."/>
            <person name="White T.C."/>
            <person name="Graser Y."/>
            <person name="Martinez-Rossi N."/>
            <person name="Heitman J."/>
            <person name="Young S.K."/>
            <person name="Zeng Q."/>
            <person name="Gargeya S."/>
            <person name="Abouelleil A."/>
            <person name="Alvarado L."/>
            <person name="Chapman S.B."/>
            <person name="Gainer-Dewar J."/>
            <person name="Goldberg J."/>
            <person name="Griggs A."/>
            <person name="Gujja S."/>
            <person name="Hansen M."/>
            <person name="Howarth C."/>
            <person name="Imamovic A."/>
            <person name="Larimer J."/>
            <person name="Martinez D."/>
            <person name="Murphy C."/>
            <person name="Pearson M.D."/>
            <person name="Persinoti G."/>
            <person name="Poon T."/>
            <person name="Priest M."/>
            <person name="Roberts A.D."/>
            <person name="Saif S."/>
            <person name="Shea T.D."/>
            <person name="Sykes S.N."/>
            <person name="Wortman J."/>
            <person name="Nusbaum C."/>
            <person name="Birren B."/>
        </authorList>
    </citation>
    <scope>NUCLEOTIDE SEQUENCE [LARGE SCALE GENOMIC DNA]</scope>
    <source>
        <strain evidence="2">CBS 288.86</strain>
    </source>
</reference>
<dbReference type="EMBL" id="KK207766">
    <property type="protein sequence ID" value="EZF54982.1"/>
    <property type="molecule type" value="Genomic_DNA"/>
</dbReference>
<dbReference type="AlphaFoldDB" id="A0A022W9E4"/>
<sequence length="103" mass="11444">METPVNIMDNEPISHLHLGPSDKMPLNSSSKEFHHEAKPVPGRKLHRIPSFDKTPNSWFKARPSLKNLQHPTLTTGFLRINRLSLGQGAINNGYTGVPAALQL</sequence>
<protein>
    <submittedName>
        <fullName evidence="2">Uncharacterized protein</fullName>
    </submittedName>
</protein>
<gene>
    <name evidence="2" type="ORF">H103_02367</name>
</gene>
<dbReference type="Proteomes" id="UP000023758">
    <property type="component" value="Unassembled WGS sequence"/>
</dbReference>
<proteinExistence type="predicted"/>